<gene>
    <name evidence="9" type="ORF">OSB04_030958</name>
</gene>
<evidence type="ECO:0000256" key="7">
    <source>
        <dbReference type="SAM" id="MobiDB-lite"/>
    </source>
</evidence>
<evidence type="ECO:0000256" key="2">
    <source>
        <dbReference type="ARBA" id="ARBA00007141"/>
    </source>
</evidence>
<evidence type="ECO:0000256" key="1">
    <source>
        <dbReference type="ARBA" id="ARBA00004586"/>
    </source>
</evidence>
<organism evidence="9 10">
    <name type="scientific">Centaurea solstitialis</name>
    <name type="common">yellow star-thistle</name>
    <dbReference type="NCBI Taxonomy" id="347529"/>
    <lineage>
        <taxon>Eukaryota</taxon>
        <taxon>Viridiplantae</taxon>
        <taxon>Streptophyta</taxon>
        <taxon>Embryophyta</taxon>
        <taxon>Tracheophyta</taxon>
        <taxon>Spermatophyta</taxon>
        <taxon>Magnoliopsida</taxon>
        <taxon>eudicotyledons</taxon>
        <taxon>Gunneridae</taxon>
        <taxon>Pentapetalae</taxon>
        <taxon>asterids</taxon>
        <taxon>campanulids</taxon>
        <taxon>Asterales</taxon>
        <taxon>Asteraceae</taxon>
        <taxon>Carduoideae</taxon>
        <taxon>Cardueae</taxon>
        <taxon>Centaureinae</taxon>
        <taxon>Centaurea</taxon>
    </lineage>
</organism>
<keyword evidence="6 8" id="KW-0472">Membrane</keyword>
<feature type="region of interest" description="Disordered" evidence="7">
    <location>
        <begin position="1"/>
        <end position="20"/>
    </location>
</feature>
<evidence type="ECO:0000256" key="3">
    <source>
        <dbReference type="ARBA" id="ARBA00022692"/>
    </source>
</evidence>
<evidence type="ECO:0000256" key="5">
    <source>
        <dbReference type="ARBA" id="ARBA00022989"/>
    </source>
</evidence>
<dbReference type="InterPro" id="IPR006716">
    <property type="entry name" value="ERG2_sigma1_rcpt-like"/>
</dbReference>
<feature type="transmembrane region" description="Helical" evidence="8">
    <location>
        <begin position="121"/>
        <end position="144"/>
    </location>
</feature>
<sequence length="387" mass="43521">MNLDRKLMATTVQTPKSSIKSSSSTAEVHRCCCRRDANCNCDICIESFNLTFDLLPISVQRTKLSSSKPPPSPPETPIFCNPSTISTPKSDDTSRLMVSPPLNSTLRTDFRQKINRRKVELGYCVVMMKLVLVLCLILIGKFGVSVFKSGVMRTKLTSEMVRNLDLREKSQGFHERFEFLDGGEVQDLVGVGVPESSFSNPNWKLVQDGLIMRSSCQLYKSEMEEVSSIWGWPWQTAGLLTNKFASRSLTILSGRLTEQWSNGELSCSIRKANTSWEQEKWSALLWRLDDNTWILEYKRSFVFDNTNPFSSVTELLKFGITSAFQWMKHLWRFSAGFVDGAGDIPIPMLDECGGDTRLLFGEMDLIPLMGEPPFSSRISGIASSPTV</sequence>
<evidence type="ECO:0000313" key="9">
    <source>
        <dbReference type="EMBL" id="KAJ9538225.1"/>
    </source>
</evidence>
<reference evidence="9" key="1">
    <citation type="submission" date="2023-03" db="EMBL/GenBank/DDBJ databases">
        <title>Chromosome-scale reference genome and RAD-based genetic map of yellow starthistle (Centaurea solstitialis) reveal putative structural variation and QTLs associated with invader traits.</title>
        <authorList>
            <person name="Reatini B."/>
            <person name="Cang F.A."/>
            <person name="Jiang Q."/>
            <person name="Mckibben M.T.W."/>
            <person name="Barker M.S."/>
            <person name="Rieseberg L.H."/>
            <person name="Dlugosch K.M."/>
        </authorList>
    </citation>
    <scope>NUCLEOTIDE SEQUENCE</scope>
    <source>
        <strain evidence="9">CAN-66</strain>
        <tissue evidence="9">Leaf</tissue>
    </source>
</reference>
<keyword evidence="4" id="KW-0256">Endoplasmic reticulum</keyword>
<comment type="caution">
    <text evidence="9">The sequence shown here is derived from an EMBL/GenBank/DDBJ whole genome shotgun (WGS) entry which is preliminary data.</text>
</comment>
<keyword evidence="3 8" id="KW-0812">Transmembrane</keyword>
<keyword evidence="5 8" id="KW-1133">Transmembrane helix</keyword>
<comment type="subcellular location">
    <subcellularLocation>
        <location evidence="1">Endoplasmic reticulum membrane</location>
    </subcellularLocation>
</comment>
<dbReference type="AlphaFoldDB" id="A0AA38SL95"/>
<dbReference type="GO" id="GO:0005789">
    <property type="term" value="C:endoplasmic reticulum membrane"/>
    <property type="evidence" value="ECO:0007669"/>
    <property type="project" value="UniProtKB-SubCell"/>
</dbReference>
<dbReference type="PANTHER" id="PTHR10868:SF1">
    <property type="entry name" value="SIGMA NON-OPIOID INTRACELLULAR RECEPTOR 1"/>
    <property type="match status" value="1"/>
</dbReference>
<accession>A0AA38SL95</accession>
<comment type="similarity">
    <text evidence="2">Belongs to the ERG2 family.</text>
</comment>
<dbReference type="Proteomes" id="UP001172457">
    <property type="component" value="Chromosome 8"/>
</dbReference>
<evidence type="ECO:0000256" key="8">
    <source>
        <dbReference type="SAM" id="Phobius"/>
    </source>
</evidence>
<keyword evidence="10" id="KW-1185">Reference proteome</keyword>
<protein>
    <submittedName>
        <fullName evidence="9">Uncharacterized protein</fullName>
    </submittedName>
</protein>
<evidence type="ECO:0000256" key="4">
    <source>
        <dbReference type="ARBA" id="ARBA00022824"/>
    </source>
</evidence>
<name>A0AA38SL95_9ASTR</name>
<dbReference type="PANTHER" id="PTHR10868">
    <property type="entry name" value="SIGMA 1-TYPE OPIOID RECEPTOR-RELATED"/>
    <property type="match status" value="1"/>
</dbReference>
<evidence type="ECO:0000256" key="6">
    <source>
        <dbReference type="ARBA" id="ARBA00023136"/>
    </source>
</evidence>
<evidence type="ECO:0000313" key="10">
    <source>
        <dbReference type="Proteomes" id="UP001172457"/>
    </source>
</evidence>
<dbReference type="EMBL" id="JARYMX010000008">
    <property type="protein sequence ID" value="KAJ9538225.1"/>
    <property type="molecule type" value="Genomic_DNA"/>
</dbReference>
<proteinExistence type="inferred from homology"/>